<protein>
    <recommendedName>
        <fullName evidence="3">Enoyl reductase (ER) domain-containing protein</fullName>
    </recommendedName>
</protein>
<evidence type="ECO:0000259" key="3">
    <source>
        <dbReference type="SMART" id="SM00829"/>
    </source>
</evidence>
<comment type="similarity">
    <text evidence="1">Belongs to the zinc-containing alcohol dehydrogenase family.</text>
</comment>
<accession>A0ABR3XN32</accession>
<organism evidence="4 5">
    <name type="scientific">Paecilomyces lecythidis</name>
    <dbReference type="NCBI Taxonomy" id="3004212"/>
    <lineage>
        <taxon>Eukaryota</taxon>
        <taxon>Fungi</taxon>
        <taxon>Dikarya</taxon>
        <taxon>Ascomycota</taxon>
        <taxon>Pezizomycotina</taxon>
        <taxon>Eurotiomycetes</taxon>
        <taxon>Eurotiomycetidae</taxon>
        <taxon>Eurotiales</taxon>
        <taxon>Thermoascaceae</taxon>
        <taxon>Paecilomyces</taxon>
    </lineage>
</organism>
<comment type="caution">
    <text evidence="4">The sequence shown here is derived from an EMBL/GenBank/DDBJ whole genome shotgun (WGS) entry which is preliminary data.</text>
</comment>
<name>A0ABR3XN32_9EURO</name>
<dbReference type="InterPro" id="IPR011032">
    <property type="entry name" value="GroES-like_sf"/>
</dbReference>
<dbReference type="InterPro" id="IPR020843">
    <property type="entry name" value="ER"/>
</dbReference>
<dbReference type="InterPro" id="IPR013154">
    <property type="entry name" value="ADH-like_N"/>
</dbReference>
<dbReference type="InterPro" id="IPR036291">
    <property type="entry name" value="NAD(P)-bd_dom_sf"/>
</dbReference>
<keyword evidence="2" id="KW-0560">Oxidoreductase</keyword>
<sequence length="350" mass="37360">MALPKTQRAIVLHAVGSPVVLEERPVPEPGEDQLLVKVTVAGLNPHDHKVRDYGLFFSGKPYIMANDVAGEVVKIGPGPNTAKFAVGEHVFSQAFSPSPDSGGLQQYALLDVRFTTKVADTGLTDDEAATIPINAIAEYIGLFHSTGLGLPAPTTPEAKSFDYASQTILVIGGGSNTGHFGIELAKLAGFGRIVTVAGLHKEAELRAIGATHVIDRHADNVLEQIRAIVGDDLIYAVDVVNDGANQELGVAALSNSKKGILATLLRTEGSLDEKRIGPKKAGYERRFTIGASALYPELTVPFWENLPRWIQSGDLTPTKYQVVEGLDPAKINGVLDLYKEGKGAKFNVHP</sequence>
<dbReference type="PANTHER" id="PTHR45348:SF2">
    <property type="entry name" value="ZINC-TYPE ALCOHOL DEHYDROGENASE-LIKE PROTEIN C2E1P3.01"/>
    <property type="match status" value="1"/>
</dbReference>
<dbReference type="InterPro" id="IPR013149">
    <property type="entry name" value="ADH-like_C"/>
</dbReference>
<dbReference type="Gene3D" id="3.40.50.720">
    <property type="entry name" value="NAD(P)-binding Rossmann-like Domain"/>
    <property type="match status" value="1"/>
</dbReference>
<evidence type="ECO:0000256" key="1">
    <source>
        <dbReference type="ARBA" id="ARBA00008072"/>
    </source>
</evidence>
<dbReference type="PANTHER" id="PTHR45348">
    <property type="entry name" value="HYPOTHETICAL OXIDOREDUCTASE (EUROFUNG)"/>
    <property type="match status" value="1"/>
</dbReference>
<dbReference type="SMART" id="SM00829">
    <property type="entry name" value="PKS_ER"/>
    <property type="match status" value="1"/>
</dbReference>
<feature type="domain" description="Enoyl reductase (ER)" evidence="3">
    <location>
        <begin position="16"/>
        <end position="316"/>
    </location>
</feature>
<keyword evidence="5" id="KW-1185">Reference proteome</keyword>
<gene>
    <name evidence="4" type="ORF">Plec18167_004854</name>
</gene>
<dbReference type="Gene3D" id="3.90.180.10">
    <property type="entry name" value="Medium-chain alcohol dehydrogenases, catalytic domain"/>
    <property type="match status" value="1"/>
</dbReference>
<reference evidence="4 5" key="1">
    <citation type="journal article" date="2024" name="IMA Fungus">
        <title>IMA Genome - F19 : A genome assembly and annotation guide to empower mycologists, including annotated draft genome sequences of Ceratocystis pirilliformis, Diaporthe australafricana, Fusarium ophioides, Paecilomyces lecythidis, and Sporothrix stenoceras.</title>
        <authorList>
            <person name="Aylward J."/>
            <person name="Wilson A.M."/>
            <person name="Visagie C.M."/>
            <person name="Spraker J."/>
            <person name="Barnes I."/>
            <person name="Buitendag C."/>
            <person name="Ceriani C."/>
            <person name="Del Mar Angel L."/>
            <person name="du Plessis D."/>
            <person name="Fuchs T."/>
            <person name="Gasser K."/>
            <person name="Kramer D."/>
            <person name="Li W."/>
            <person name="Munsamy K."/>
            <person name="Piso A."/>
            <person name="Price J.L."/>
            <person name="Sonnekus B."/>
            <person name="Thomas C."/>
            <person name="van der Nest A."/>
            <person name="van Dijk A."/>
            <person name="van Heerden A."/>
            <person name="van Vuuren N."/>
            <person name="Yilmaz N."/>
            <person name="Duong T.A."/>
            <person name="van der Merwe N.A."/>
            <person name="Wingfield M.J."/>
            <person name="Wingfield B.D."/>
        </authorList>
    </citation>
    <scope>NUCLEOTIDE SEQUENCE [LARGE SCALE GENOMIC DNA]</scope>
    <source>
        <strain evidence="4 5">CMW 18167</strain>
    </source>
</reference>
<dbReference type="CDD" id="cd08249">
    <property type="entry name" value="enoyl_reductase_like"/>
    <property type="match status" value="1"/>
</dbReference>
<evidence type="ECO:0000313" key="4">
    <source>
        <dbReference type="EMBL" id="KAL1877166.1"/>
    </source>
</evidence>
<dbReference type="Pfam" id="PF08240">
    <property type="entry name" value="ADH_N"/>
    <property type="match status" value="1"/>
</dbReference>
<dbReference type="EMBL" id="JAVDPF010000014">
    <property type="protein sequence ID" value="KAL1877166.1"/>
    <property type="molecule type" value="Genomic_DNA"/>
</dbReference>
<dbReference type="SUPFAM" id="SSF51735">
    <property type="entry name" value="NAD(P)-binding Rossmann-fold domains"/>
    <property type="match status" value="1"/>
</dbReference>
<proteinExistence type="inferred from homology"/>
<evidence type="ECO:0000313" key="5">
    <source>
        <dbReference type="Proteomes" id="UP001583193"/>
    </source>
</evidence>
<dbReference type="Pfam" id="PF00107">
    <property type="entry name" value="ADH_zinc_N"/>
    <property type="match status" value="1"/>
</dbReference>
<evidence type="ECO:0000256" key="2">
    <source>
        <dbReference type="ARBA" id="ARBA00023002"/>
    </source>
</evidence>
<dbReference type="Proteomes" id="UP001583193">
    <property type="component" value="Unassembled WGS sequence"/>
</dbReference>
<dbReference type="SUPFAM" id="SSF50129">
    <property type="entry name" value="GroES-like"/>
    <property type="match status" value="1"/>
</dbReference>
<dbReference type="InterPro" id="IPR047122">
    <property type="entry name" value="Trans-enoyl_RdTase-like"/>
</dbReference>